<dbReference type="Proteomes" id="UP000007875">
    <property type="component" value="Unassembled WGS sequence"/>
</dbReference>
<evidence type="ECO:0000313" key="4">
    <source>
        <dbReference type="Proteomes" id="UP000007875"/>
    </source>
</evidence>
<evidence type="ECO:0000313" key="3">
    <source>
        <dbReference type="Ensembl" id="ENSCSAVP00000012759.1"/>
    </source>
</evidence>
<reference evidence="4" key="1">
    <citation type="submission" date="2003-08" db="EMBL/GenBank/DDBJ databases">
        <authorList>
            <person name="Birren B."/>
            <person name="Nusbaum C."/>
            <person name="Abebe A."/>
            <person name="Abouelleil A."/>
            <person name="Adekoya E."/>
            <person name="Ait-zahra M."/>
            <person name="Allen N."/>
            <person name="Allen T."/>
            <person name="An P."/>
            <person name="Anderson M."/>
            <person name="Anderson S."/>
            <person name="Arachchi H."/>
            <person name="Armbruster J."/>
            <person name="Bachantsang P."/>
            <person name="Baldwin J."/>
            <person name="Barry A."/>
            <person name="Bayul T."/>
            <person name="Blitshsteyn B."/>
            <person name="Bloom T."/>
            <person name="Blye J."/>
            <person name="Boguslavskiy L."/>
            <person name="Borowsky M."/>
            <person name="Boukhgalter B."/>
            <person name="Brunache A."/>
            <person name="Butler J."/>
            <person name="Calixte N."/>
            <person name="Calvo S."/>
            <person name="Camarata J."/>
            <person name="Campo K."/>
            <person name="Chang J."/>
            <person name="Cheshatsang Y."/>
            <person name="Citroen M."/>
            <person name="Collymore A."/>
            <person name="Considine T."/>
            <person name="Cook A."/>
            <person name="Cooke P."/>
            <person name="Corum B."/>
            <person name="Cuomo C."/>
            <person name="David R."/>
            <person name="Dawoe T."/>
            <person name="Degray S."/>
            <person name="Dodge S."/>
            <person name="Dooley K."/>
            <person name="Dorje P."/>
            <person name="Dorjee K."/>
            <person name="Dorris L."/>
            <person name="Duffey N."/>
            <person name="Dupes A."/>
            <person name="Elkins T."/>
            <person name="Engels R."/>
            <person name="Erickson J."/>
            <person name="Farina A."/>
            <person name="Faro S."/>
            <person name="Ferreira P."/>
            <person name="Fischer H."/>
            <person name="Fitzgerald M."/>
            <person name="Foley K."/>
            <person name="Gage D."/>
            <person name="Galagan J."/>
            <person name="Gearin G."/>
            <person name="Gnerre S."/>
            <person name="Gnirke A."/>
            <person name="Goyette A."/>
            <person name="Graham J."/>
            <person name="Grandbois E."/>
            <person name="Gyaltsen K."/>
            <person name="Hafez N."/>
            <person name="Hagopian D."/>
            <person name="Hagos B."/>
            <person name="Hall J."/>
            <person name="Hatcher B."/>
            <person name="Heller A."/>
            <person name="Higgins H."/>
            <person name="Honan T."/>
            <person name="Horn A."/>
            <person name="Houde N."/>
            <person name="Hughes L."/>
            <person name="Hulme W."/>
            <person name="Husby E."/>
            <person name="Iliev I."/>
            <person name="Jaffe D."/>
            <person name="Jones C."/>
            <person name="Kamal M."/>
            <person name="Kamat A."/>
            <person name="Kamvysselis M."/>
            <person name="Karlsson E."/>
            <person name="Kells C."/>
            <person name="Kieu A."/>
            <person name="Kisner P."/>
            <person name="Kodira C."/>
            <person name="Kulbokas E."/>
            <person name="Labutti K."/>
            <person name="Lama D."/>
            <person name="Landers T."/>
            <person name="Leger J."/>
            <person name="Levine S."/>
            <person name="Lewis D."/>
            <person name="Lewis T."/>
            <person name="Lindblad-toh K."/>
            <person name="Liu X."/>
            <person name="Lokyitsang T."/>
            <person name="Lokyitsang Y."/>
            <person name="Lucien O."/>
            <person name="Lui A."/>
            <person name="Ma L.J."/>
            <person name="Mabbitt R."/>
            <person name="Macdonald J."/>
            <person name="Maclean C."/>
            <person name="Major J."/>
            <person name="Manning J."/>
            <person name="Marabella R."/>
            <person name="Maru K."/>
            <person name="Matthews C."/>
            <person name="Mauceli E."/>
            <person name="Mccarthy M."/>
            <person name="Mcdonough S."/>
            <person name="Mcghee T."/>
            <person name="Meldrim J."/>
            <person name="Meneus L."/>
            <person name="Mesirov J."/>
            <person name="Mihalev A."/>
            <person name="Mihova T."/>
            <person name="Mikkelsen T."/>
            <person name="Mlenga V."/>
            <person name="Moru K."/>
            <person name="Mozes J."/>
            <person name="Mulrain L."/>
            <person name="Munson G."/>
            <person name="Naylor J."/>
            <person name="Newes C."/>
            <person name="Nguyen C."/>
            <person name="Nguyen N."/>
            <person name="Nguyen T."/>
            <person name="Nicol R."/>
            <person name="Nielsen C."/>
            <person name="Nizzari M."/>
            <person name="Norbu C."/>
            <person name="Norbu N."/>
            <person name="O'donnell P."/>
            <person name="Okoawo O."/>
            <person name="O'leary S."/>
            <person name="Omotosho B."/>
            <person name="O'neill K."/>
            <person name="Osman S."/>
            <person name="Parker S."/>
            <person name="Perrin D."/>
            <person name="Phunkhang P."/>
            <person name="Piqani B."/>
            <person name="Purcell S."/>
            <person name="Rachupka T."/>
            <person name="Ramasamy U."/>
            <person name="Rameau R."/>
            <person name="Ray V."/>
            <person name="Raymond C."/>
            <person name="Retta R."/>
            <person name="Richardson S."/>
            <person name="Rise C."/>
            <person name="Rodriguez J."/>
            <person name="Rogers J."/>
            <person name="Rogov P."/>
            <person name="Rutman M."/>
            <person name="Schupbach R."/>
            <person name="Seaman C."/>
            <person name="Settipalli S."/>
            <person name="Sharpe T."/>
            <person name="Sheridan J."/>
            <person name="Sherpa N."/>
            <person name="Shi J."/>
            <person name="Smirnov S."/>
            <person name="Smith C."/>
            <person name="Sougnez C."/>
            <person name="Spencer B."/>
            <person name="Stalker J."/>
            <person name="Stange-thomann N."/>
            <person name="Stavropoulos S."/>
            <person name="Stetson K."/>
            <person name="Stone C."/>
            <person name="Stone S."/>
            <person name="Stubbs M."/>
            <person name="Talamas J."/>
            <person name="Tchuinga P."/>
            <person name="Tenzing P."/>
            <person name="Tesfaye S."/>
            <person name="Theodore J."/>
            <person name="Thoulutsang Y."/>
            <person name="Topham K."/>
            <person name="Towey S."/>
            <person name="Tsamla T."/>
            <person name="Tsomo N."/>
            <person name="Vallee D."/>
            <person name="Vassiliev H."/>
            <person name="Venkataraman V."/>
            <person name="Vinson J."/>
            <person name="Vo A."/>
            <person name="Wade C."/>
            <person name="Wang S."/>
            <person name="Wangchuk T."/>
            <person name="Wangdi T."/>
            <person name="Whittaker C."/>
            <person name="Wilkinson J."/>
            <person name="Wu Y."/>
            <person name="Wyman D."/>
            <person name="Yadav S."/>
            <person name="Yang S."/>
            <person name="Yang X."/>
            <person name="Yeager S."/>
            <person name="Yee E."/>
            <person name="Young G."/>
            <person name="Zainoun J."/>
            <person name="Zembeck L."/>
            <person name="Zimmer A."/>
            <person name="Zody M."/>
            <person name="Lander E."/>
        </authorList>
    </citation>
    <scope>NUCLEOTIDE SEQUENCE [LARGE SCALE GENOMIC DNA]</scope>
</reference>
<feature type="region of interest" description="Disordered" evidence="1">
    <location>
        <begin position="1"/>
        <end position="20"/>
    </location>
</feature>
<dbReference type="AlphaFoldDB" id="H2Z597"/>
<reference evidence="3" key="2">
    <citation type="submission" date="2025-08" db="UniProtKB">
        <authorList>
            <consortium name="Ensembl"/>
        </authorList>
    </citation>
    <scope>IDENTIFICATION</scope>
</reference>
<keyword evidence="4" id="KW-1185">Reference proteome</keyword>
<keyword evidence="2" id="KW-0812">Transmembrane</keyword>
<name>H2Z597_CIOSA</name>
<dbReference type="HOGENOM" id="CLU_2533197_0_0_1"/>
<keyword evidence="2" id="KW-1133">Transmembrane helix</keyword>
<proteinExistence type="predicted"/>
<dbReference type="Ensembl" id="ENSCSAVT00000012908.1">
    <property type="protein sequence ID" value="ENSCSAVP00000012759.1"/>
    <property type="gene ID" value="ENSCSAVG00000007493.1"/>
</dbReference>
<sequence length="84" mass="9954">LRKLTSKDLRKVKEGTSSRSSNVLLRKYKTTSYFSIVIFRYYYNMHCALLWSLLFVYSYCVKFCKASSAIYIFNSLIQNNIKNI</sequence>
<reference evidence="3" key="3">
    <citation type="submission" date="2025-09" db="UniProtKB">
        <authorList>
            <consortium name="Ensembl"/>
        </authorList>
    </citation>
    <scope>IDENTIFICATION</scope>
</reference>
<protein>
    <submittedName>
        <fullName evidence="3">Uncharacterized protein</fullName>
    </submittedName>
</protein>
<accession>H2Z597</accession>
<feature type="compositionally biased region" description="Basic and acidic residues" evidence="1">
    <location>
        <begin position="1"/>
        <end position="16"/>
    </location>
</feature>
<evidence type="ECO:0000256" key="1">
    <source>
        <dbReference type="SAM" id="MobiDB-lite"/>
    </source>
</evidence>
<evidence type="ECO:0000256" key="2">
    <source>
        <dbReference type="SAM" id="Phobius"/>
    </source>
</evidence>
<organism evidence="3 4">
    <name type="scientific">Ciona savignyi</name>
    <name type="common">Pacific transparent sea squirt</name>
    <dbReference type="NCBI Taxonomy" id="51511"/>
    <lineage>
        <taxon>Eukaryota</taxon>
        <taxon>Metazoa</taxon>
        <taxon>Chordata</taxon>
        <taxon>Tunicata</taxon>
        <taxon>Ascidiacea</taxon>
        <taxon>Phlebobranchia</taxon>
        <taxon>Cionidae</taxon>
        <taxon>Ciona</taxon>
    </lineage>
</organism>
<dbReference type="GeneTree" id="ENSGT00390000012913"/>
<keyword evidence="2" id="KW-0472">Membrane</keyword>
<feature type="transmembrane region" description="Helical" evidence="2">
    <location>
        <begin position="41"/>
        <end position="59"/>
    </location>
</feature>